<accession>A0A8J4DMK0</accession>
<reference evidence="2" key="1">
    <citation type="submission" date="2021-01" db="EMBL/GenBank/DDBJ databases">
        <title>Whole genome shotgun sequence of Spirilliplanes yamanashiensis NBRC 15828.</title>
        <authorList>
            <person name="Komaki H."/>
            <person name="Tamura T."/>
        </authorList>
    </citation>
    <scope>NUCLEOTIDE SEQUENCE</scope>
    <source>
        <strain evidence="2">NBRC 15828</strain>
    </source>
</reference>
<dbReference type="InterPro" id="IPR036568">
    <property type="entry name" value="GGCT-like_sf"/>
</dbReference>
<dbReference type="Pfam" id="PF06094">
    <property type="entry name" value="GGACT"/>
    <property type="match status" value="1"/>
</dbReference>
<keyword evidence="3" id="KW-1185">Reference proteome</keyword>
<dbReference type="AlphaFoldDB" id="A0A8J4DMK0"/>
<gene>
    <name evidence="2" type="ORF">Sya03_55920</name>
</gene>
<name>A0A8J4DMK0_9ACTN</name>
<dbReference type="InterPro" id="IPR009288">
    <property type="entry name" value="AIG2-like_dom"/>
</dbReference>
<sequence>MDALHRLATYGTLAPGRPNHHQLDGLAGRWLEGHVRGALVEAGWGAELGFPALVLDGDGPAVGVHVFESADLPEHWPRLDAFEGPGYERAVCTVHTAGGDLSASIYVLRAAG</sequence>
<evidence type="ECO:0000313" key="3">
    <source>
        <dbReference type="Proteomes" id="UP000652013"/>
    </source>
</evidence>
<evidence type="ECO:0000313" key="2">
    <source>
        <dbReference type="EMBL" id="GIJ06240.1"/>
    </source>
</evidence>
<dbReference type="RefSeq" id="WP_203941420.1">
    <property type="nucleotide sequence ID" value="NZ_BAAAGJ010000014.1"/>
</dbReference>
<feature type="domain" description="Gamma-glutamylcyclotransferase AIG2-like" evidence="1">
    <location>
        <begin position="9"/>
        <end position="109"/>
    </location>
</feature>
<dbReference type="EMBL" id="BOOY01000039">
    <property type="protein sequence ID" value="GIJ06240.1"/>
    <property type="molecule type" value="Genomic_DNA"/>
</dbReference>
<protein>
    <submittedName>
        <fullName evidence="2">Gamma-glutamylcyclotransferase</fullName>
    </submittedName>
</protein>
<comment type="caution">
    <text evidence="2">The sequence shown here is derived from an EMBL/GenBank/DDBJ whole genome shotgun (WGS) entry which is preliminary data.</text>
</comment>
<dbReference type="Gene3D" id="3.10.490.10">
    <property type="entry name" value="Gamma-glutamyl cyclotransferase-like"/>
    <property type="match status" value="1"/>
</dbReference>
<organism evidence="2 3">
    <name type="scientific">Spirilliplanes yamanashiensis</name>
    <dbReference type="NCBI Taxonomy" id="42233"/>
    <lineage>
        <taxon>Bacteria</taxon>
        <taxon>Bacillati</taxon>
        <taxon>Actinomycetota</taxon>
        <taxon>Actinomycetes</taxon>
        <taxon>Micromonosporales</taxon>
        <taxon>Micromonosporaceae</taxon>
        <taxon>Spirilliplanes</taxon>
    </lineage>
</organism>
<dbReference type="InterPro" id="IPR013024">
    <property type="entry name" value="GGCT-like"/>
</dbReference>
<dbReference type="Proteomes" id="UP000652013">
    <property type="component" value="Unassembled WGS sequence"/>
</dbReference>
<evidence type="ECO:0000259" key="1">
    <source>
        <dbReference type="Pfam" id="PF06094"/>
    </source>
</evidence>
<dbReference type="SUPFAM" id="SSF110857">
    <property type="entry name" value="Gamma-glutamyl cyclotransferase-like"/>
    <property type="match status" value="1"/>
</dbReference>
<proteinExistence type="predicted"/>
<dbReference type="CDD" id="cd06661">
    <property type="entry name" value="GGCT_like"/>
    <property type="match status" value="1"/>
</dbReference>